<dbReference type="GO" id="GO:0044027">
    <property type="term" value="P:negative regulation of gene expression via chromosomal CpG island methylation"/>
    <property type="evidence" value="ECO:0007669"/>
    <property type="project" value="TreeGrafter"/>
</dbReference>
<comment type="caution">
    <text evidence="5">The sequence shown here is derived from an EMBL/GenBank/DDBJ whole genome shotgun (WGS) entry which is preliminary data.</text>
</comment>
<dbReference type="InterPro" id="IPR050390">
    <property type="entry name" value="C5-Methyltransferase"/>
</dbReference>
<dbReference type="GO" id="GO:0032259">
    <property type="term" value="P:methylation"/>
    <property type="evidence" value="ECO:0007669"/>
    <property type="project" value="UniProtKB-KW"/>
</dbReference>
<dbReference type="PROSITE" id="PS00094">
    <property type="entry name" value="C5_MTASE_1"/>
    <property type="match status" value="1"/>
</dbReference>
<keyword evidence="3" id="KW-0808">Transferase</keyword>
<dbReference type="GO" id="GO:0003677">
    <property type="term" value="F:DNA binding"/>
    <property type="evidence" value="ECO:0007669"/>
    <property type="project" value="TreeGrafter"/>
</dbReference>
<protein>
    <recommendedName>
        <fullName evidence="1">DNA (cytosine-5-)-methyltransferase</fullName>
        <ecNumber evidence="1">2.1.1.37</ecNumber>
    </recommendedName>
</protein>
<reference evidence="5" key="1">
    <citation type="journal article" date="2015" name="Nature">
        <title>Complex archaea that bridge the gap between prokaryotes and eukaryotes.</title>
        <authorList>
            <person name="Spang A."/>
            <person name="Saw J.H."/>
            <person name="Jorgensen S.L."/>
            <person name="Zaremba-Niedzwiedzka K."/>
            <person name="Martijn J."/>
            <person name="Lind A.E."/>
            <person name="van Eijk R."/>
            <person name="Schleper C."/>
            <person name="Guy L."/>
            <person name="Ettema T.J."/>
        </authorList>
    </citation>
    <scope>NUCLEOTIDE SEQUENCE</scope>
</reference>
<evidence type="ECO:0000313" key="5">
    <source>
        <dbReference type="EMBL" id="KKL44679.1"/>
    </source>
</evidence>
<name>A0A0F9C646_9ZZZZ</name>
<evidence type="ECO:0000256" key="1">
    <source>
        <dbReference type="ARBA" id="ARBA00011975"/>
    </source>
</evidence>
<dbReference type="InterPro" id="IPR001525">
    <property type="entry name" value="C5_MeTfrase"/>
</dbReference>
<keyword evidence="2" id="KW-0489">Methyltransferase</keyword>
<dbReference type="PANTHER" id="PTHR10629">
    <property type="entry name" value="CYTOSINE-SPECIFIC METHYLTRANSFERASE"/>
    <property type="match status" value="1"/>
</dbReference>
<dbReference type="SUPFAM" id="SSF53335">
    <property type="entry name" value="S-adenosyl-L-methionine-dependent methyltransferases"/>
    <property type="match status" value="1"/>
</dbReference>
<gene>
    <name evidence="5" type="ORF">LCGC14_2363260</name>
</gene>
<organism evidence="5">
    <name type="scientific">marine sediment metagenome</name>
    <dbReference type="NCBI Taxonomy" id="412755"/>
    <lineage>
        <taxon>unclassified sequences</taxon>
        <taxon>metagenomes</taxon>
        <taxon>ecological metagenomes</taxon>
    </lineage>
</organism>
<dbReference type="EMBL" id="LAZR01034672">
    <property type="protein sequence ID" value="KKL44679.1"/>
    <property type="molecule type" value="Genomic_DNA"/>
</dbReference>
<dbReference type="Gene3D" id="3.90.120.10">
    <property type="entry name" value="DNA Methylase, subunit A, domain 2"/>
    <property type="match status" value="1"/>
</dbReference>
<dbReference type="PANTHER" id="PTHR10629:SF52">
    <property type="entry name" value="DNA (CYTOSINE-5)-METHYLTRANSFERASE 1"/>
    <property type="match status" value="1"/>
</dbReference>
<proteinExistence type="predicted"/>
<dbReference type="InterPro" id="IPR029063">
    <property type="entry name" value="SAM-dependent_MTases_sf"/>
</dbReference>
<dbReference type="Pfam" id="PF00145">
    <property type="entry name" value="DNA_methylase"/>
    <property type="match status" value="1"/>
</dbReference>
<dbReference type="InterPro" id="IPR018117">
    <property type="entry name" value="C5_DNA_meth_AS"/>
</dbReference>
<dbReference type="Gene3D" id="3.40.50.150">
    <property type="entry name" value="Vaccinia Virus protein VP39"/>
    <property type="match status" value="1"/>
</dbReference>
<keyword evidence="4" id="KW-0949">S-adenosyl-L-methionine</keyword>
<dbReference type="GO" id="GO:0003886">
    <property type="term" value="F:DNA (cytosine-5-)-methyltransferase activity"/>
    <property type="evidence" value="ECO:0007669"/>
    <property type="project" value="UniProtKB-EC"/>
</dbReference>
<evidence type="ECO:0000256" key="2">
    <source>
        <dbReference type="ARBA" id="ARBA00022603"/>
    </source>
</evidence>
<accession>A0A0F9C646</accession>
<dbReference type="PRINTS" id="PR00105">
    <property type="entry name" value="C5METTRFRASE"/>
</dbReference>
<feature type="non-terminal residue" evidence="5">
    <location>
        <position position="412"/>
    </location>
</feature>
<dbReference type="EC" id="2.1.1.37" evidence="1"/>
<evidence type="ECO:0000256" key="3">
    <source>
        <dbReference type="ARBA" id="ARBA00022679"/>
    </source>
</evidence>
<dbReference type="PROSITE" id="PS51679">
    <property type="entry name" value="SAM_MT_C5"/>
    <property type="match status" value="1"/>
</dbReference>
<dbReference type="NCBIfam" id="TIGR00675">
    <property type="entry name" value="dcm"/>
    <property type="match status" value="1"/>
</dbReference>
<sequence>MNNKNYTFIDIFCGIGGFSYGFEKTDFELKLAIDNNLKLKETFNKNHNRAVFRQFDVTKESIDKLNNLKVDLIIGSPPCQGFSDARGCRIAKKERDLLRNSLSFAFLKIVEYFQPKIVLLENVKGLSTYNGGLLLNKILEEFDKLNYNTCFKILNALDFGIPQNRERIFILAVHKEFKVTPIFNTKIILQGIKANKPTLGDIFTDLPLKANNQHYLINYDEATPYQKLMRDKNNDIIYNHIILSHPNERELELIKNLPQGKVYRSSRFGKKYIGVWDLYKAQLLQDERALLFFLCKKRTLKEFKELRKKYQEGYIRIEKFPVNNKGKFQFESFETNLEESKKRSPQKIIDSLIEKGFIRKRAFIEGNNQFYAYDINTKSGVRPKYRRLSYKGQSSTIQTVSFKVNDLIHPVA</sequence>
<evidence type="ECO:0000256" key="4">
    <source>
        <dbReference type="ARBA" id="ARBA00022691"/>
    </source>
</evidence>
<dbReference type="AlphaFoldDB" id="A0A0F9C646"/>